<dbReference type="GO" id="GO:0000976">
    <property type="term" value="F:transcription cis-regulatory region binding"/>
    <property type="evidence" value="ECO:0007669"/>
    <property type="project" value="TreeGrafter"/>
</dbReference>
<dbReference type="OrthoDB" id="3210235at2"/>
<dbReference type="SUPFAM" id="SSF48498">
    <property type="entry name" value="Tetracyclin repressor-like, C-terminal domain"/>
    <property type="match status" value="1"/>
</dbReference>
<evidence type="ECO:0000256" key="1">
    <source>
        <dbReference type="ARBA" id="ARBA00023125"/>
    </source>
</evidence>
<feature type="domain" description="HTH tetR-type" evidence="3">
    <location>
        <begin position="16"/>
        <end position="76"/>
    </location>
</feature>
<keyword evidence="5" id="KW-1185">Reference proteome</keyword>
<sequence>MTEQRRRRPGRRPGSLDTRGEIITAARGVFAEKGFDKATVRGIAREANVDPALVHHYFDTKEGLFVAAMQFPVEPSVAVPMILAGPREEMGERLIRFILTVASDEDRRAPIIAMIRSAMSNEQAATMVREFLGEAVLQRLAQGLGIDPIRIEAAFGQMIGVVMLRYIVKIEPIASATPDELVALLAPTLQRYVDP</sequence>
<organism evidence="4 5">
    <name type="scientific">Herbidospora galbida</name>
    <dbReference type="NCBI Taxonomy" id="2575442"/>
    <lineage>
        <taxon>Bacteria</taxon>
        <taxon>Bacillati</taxon>
        <taxon>Actinomycetota</taxon>
        <taxon>Actinomycetes</taxon>
        <taxon>Streptosporangiales</taxon>
        <taxon>Streptosporangiaceae</taxon>
        <taxon>Herbidospora</taxon>
    </lineage>
</organism>
<dbReference type="Pfam" id="PF00440">
    <property type="entry name" value="TetR_N"/>
    <property type="match status" value="1"/>
</dbReference>
<dbReference type="GO" id="GO:0003700">
    <property type="term" value="F:DNA-binding transcription factor activity"/>
    <property type="evidence" value="ECO:0007669"/>
    <property type="project" value="TreeGrafter"/>
</dbReference>
<name>A0A4U3LSI7_9ACTN</name>
<dbReference type="RefSeq" id="WP_137251595.1">
    <property type="nucleotide sequence ID" value="NZ_SZQA01000062.1"/>
</dbReference>
<comment type="caution">
    <text evidence="4">The sequence shown here is derived from an EMBL/GenBank/DDBJ whole genome shotgun (WGS) entry which is preliminary data.</text>
</comment>
<feature type="DNA-binding region" description="H-T-H motif" evidence="2">
    <location>
        <begin position="39"/>
        <end position="58"/>
    </location>
</feature>
<dbReference type="Gene3D" id="1.10.10.60">
    <property type="entry name" value="Homeodomain-like"/>
    <property type="match status" value="1"/>
</dbReference>
<evidence type="ECO:0000313" key="4">
    <source>
        <dbReference type="EMBL" id="TKK78951.1"/>
    </source>
</evidence>
<dbReference type="EMBL" id="SZQA01000062">
    <property type="protein sequence ID" value="TKK78951.1"/>
    <property type="molecule type" value="Genomic_DNA"/>
</dbReference>
<dbReference type="InterPro" id="IPR001647">
    <property type="entry name" value="HTH_TetR"/>
</dbReference>
<dbReference type="Proteomes" id="UP000308705">
    <property type="component" value="Unassembled WGS sequence"/>
</dbReference>
<evidence type="ECO:0000313" key="5">
    <source>
        <dbReference type="Proteomes" id="UP000308705"/>
    </source>
</evidence>
<dbReference type="InterPro" id="IPR036271">
    <property type="entry name" value="Tet_transcr_reg_TetR-rel_C_sf"/>
</dbReference>
<dbReference type="PROSITE" id="PS50977">
    <property type="entry name" value="HTH_TETR_2"/>
    <property type="match status" value="1"/>
</dbReference>
<reference evidence="4 5" key="1">
    <citation type="submission" date="2019-04" db="EMBL/GenBank/DDBJ databases">
        <title>Herbidospora sp. NEAU-GS14.nov., a novel actinomycete isolated from soil.</title>
        <authorList>
            <person name="Han L."/>
        </authorList>
    </citation>
    <scope>NUCLEOTIDE SEQUENCE [LARGE SCALE GENOMIC DNA]</scope>
    <source>
        <strain evidence="4 5">NEAU-GS14</strain>
    </source>
</reference>
<dbReference type="Pfam" id="PF17920">
    <property type="entry name" value="TetR_C_16"/>
    <property type="match status" value="1"/>
</dbReference>
<dbReference type="SUPFAM" id="SSF46689">
    <property type="entry name" value="Homeodomain-like"/>
    <property type="match status" value="1"/>
</dbReference>
<dbReference type="Gene3D" id="1.10.357.10">
    <property type="entry name" value="Tetracycline Repressor, domain 2"/>
    <property type="match status" value="1"/>
</dbReference>
<evidence type="ECO:0000256" key="2">
    <source>
        <dbReference type="PROSITE-ProRule" id="PRU00335"/>
    </source>
</evidence>
<dbReference type="PRINTS" id="PR00455">
    <property type="entry name" value="HTHTETR"/>
</dbReference>
<keyword evidence="1 2" id="KW-0238">DNA-binding</keyword>
<gene>
    <name evidence="4" type="ORF">FDA94_36505</name>
</gene>
<accession>A0A4U3LSI7</accession>
<dbReference type="InterPro" id="IPR050109">
    <property type="entry name" value="HTH-type_TetR-like_transc_reg"/>
</dbReference>
<dbReference type="InterPro" id="IPR009057">
    <property type="entry name" value="Homeodomain-like_sf"/>
</dbReference>
<dbReference type="InterPro" id="IPR041678">
    <property type="entry name" value="TetR_C_16"/>
</dbReference>
<protein>
    <submittedName>
        <fullName evidence="4">TetR/AcrR family transcriptional regulator</fullName>
    </submittedName>
</protein>
<dbReference type="PANTHER" id="PTHR30055">
    <property type="entry name" value="HTH-TYPE TRANSCRIPTIONAL REGULATOR RUTR"/>
    <property type="match status" value="1"/>
</dbReference>
<evidence type="ECO:0000259" key="3">
    <source>
        <dbReference type="PROSITE" id="PS50977"/>
    </source>
</evidence>
<dbReference type="AlphaFoldDB" id="A0A4U3LSI7"/>
<proteinExistence type="predicted"/>
<dbReference type="PANTHER" id="PTHR30055:SF235">
    <property type="entry name" value="TRANSCRIPTIONAL REGULATORY PROTEIN"/>
    <property type="match status" value="1"/>
</dbReference>